<comment type="similarity">
    <text evidence="1">Belongs to the CoA-transferase III family.</text>
</comment>
<reference evidence="2 4" key="1">
    <citation type="submission" date="2015-10" db="EMBL/GenBank/DDBJ databases">
        <title>The cercosporin biosynthetic gene cluster was horizontally transferred to several fungal lineages and shown to be expanded in Cercospora beticola based on microsynteny with recipient genomes.</title>
        <authorList>
            <person name="De Jonge R."/>
            <person name="Ebert M.K."/>
            <person name="Suttle J.C."/>
            <person name="Jurick Ii W.M."/>
            <person name="Secor G.A."/>
            <person name="Thomma B.P."/>
            <person name="Van De Peer Y."/>
            <person name="Bolton M.D."/>
        </authorList>
    </citation>
    <scope>NUCLEOTIDE SEQUENCE [LARGE SCALE GENOMIC DNA]</scope>
    <source>
        <strain evidence="2 4">09-40</strain>
    </source>
</reference>
<keyword evidence="5" id="KW-1185">Reference proteome</keyword>
<sequence>MASWPHDWEDQPDRSAYTTRDSIDHIWHRLGLPAQARNFLHLDLPDEDQKALPSSFKIGHLAQASIGLSALSAALVHSHIHQSTESTKISVPLKHAAVEFRSEHHYLLDGKPAPSLWGPLGGLHKTADGYVRVHDNFLNHRKAACEILGLDVEIATKDDFSQKALQWKALELEKAGMGKGAVIFALRSYEEWENSAPGKHIMAGHNFPVRVQRISPQGGATHSVSDHFPKKADRCLRGVRVLELSRVIAAPVAGKTLAAHGADVLWVTSPNLPSLPGLDIDVSRGKRTIQLDLDTAEGTQALHSLARNADVFIQSYRPGSLAARGFSPRALAEENSGIIYATLSAWDDGHGEGPWSNSRGFDSMVQNASGMNVSEAEHFGDPSVPARALPVQALDHAAGYLLATGINAALYRRATEGGSWEVHVSLAGVMKYLRSLGQYPGRNGFECEPLGDISSYLETRRTDFGELSAVRHSASVEGKEPGWEVMPKKLGSDEAKWL</sequence>
<dbReference type="PANTHER" id="PTHR48228">
    <property type="entry name" value="SUCCINYL-COA--D-CITRAMALATE COA-TRANSFERASE"/>
    <property type="match status" value="1"/>
</dbReference>
<dbReference type="EMBL" id="LKMD01000102">
    <property type="protein sequence ID" value="PIA97561.1"/>
    <property type="molecule type" value="Genomic_DNA"/>
</dbReference>
<dbReference type="InterPro" id="IPR050509">
    <property type="entry name" value="CoA-transferase_III"/>
</dbReference>
<dbReference type="Pfam" id="PF02515">
    <property type="entry name" value="CoA_transf_3"/>
    <property type="match status" value="1"/>
</dbReference>
<name>A0A2G5HYJ4_CERBT</name>
<reference evidence="3 5" key="2">
    <citation type="submission" date="2023-09" db="EMBL/GenBank/DDBJ databases">
        <title>Complete-Gapless Cercospora beticola genome.</title>
        <authorList>
            <person name="Wyatt N.A."/>
            <person name="Spanner R.E."/>
            <person name="Bolton M.D."/>
        </authorList>
    </citation>
    <scope>NUCLEOTIDE SEQUENCE [LARGE SCALE GENOMIC DNA]</scope>
    <source>
        <strain evidence="3">Cb09-40</strain>
    </source>
</reference>
<dbReference type="Proteomes" id="UP000230605">
    <property type="component" value="Chromosome 2"/>
</dbReference>
<keyword evidence="2" id="KW-0808">Transferase</keyword>
<dbReference type="OrthoDB" id="5863171at2759"/>
<evidence type="ECO:0000256" key="1">
    <source>
        <dbReference type="ARBA" id="ARBA00008383"/>
    </source>
</evidence>
<dbReference type="GO" id="GO:0016740">
    <property type="term" value="F:transferase activity"/>
    <property type="evidence" value="ECO:0007669"/>
    <property type="project" value="UniProtKB-KW"/>
</dbReference>
<accession>A0A2G5HYJ4</accession>
<gene>
    <name evidence="2" type="ORF">CB0940_05439</name>
    <name evidence="3" type="ORF">RHO25_002595</name>
</gene>
<dbReference type="EMBL" id="CP134185">
    <property type="protein sequence ID" value="WPA97984.1"/>
    <property type="molecule type" value="Genomic_DNA"/>
</dbReference>
<dbReference type="Proteomes" id="UP001302367">
    <property type="component" value="Chromosome 2"/>
</dbReference>
<proteinExistence type="inferred from homology"/>
<dbReference type="InterPro" id="IPR003673">
    <property type="entry name" value="CoA-Trfase_fam_III"/>
</dbReference>
<evidence type="ECO:0000313" key="4">
    <source>
        <dbReference type="Proteomes" id="UP000230605"/>
    </source>
</evidence>
<dbReference type="Gene3D" id="3.40.50.10540">
    <property type="entry name" value="Crotonobetainyl-coa:carnitine coa-transferase, domain 1"/>
    <property type="match status" value="1"/>
</dbReference>
<evidence type="ECO:0000313" key="3">
    <source>
        <dbReference type="EMBL" id="WPA97984.1"/>
    </source>
</evidence>
<dbReference type="SUPFAM" id="SSF89796">
    <property type="entry name" value="CoA-transferase family III (CaiB/BaiF)"/>
    <property type="match status" value="2"/>
</dbReference>
<organism evidence="2 4">
    <name type="scientific">Cercospora beticola</name>
    <name type="common">Sugarbeet leaf spot fungus</name>
    <dbReference type="NCBI Taxonomy" id="122368"/>
    <lineage>
        <taxon>Eukaryota</taxon>
        <taxon>Fungi</taxon>
        <taxon>Dikarya</taxon>
        <taxon>Ascomycota</taxon>
        <taxon>Pezizomycotina</taxon>
        <taxon>Dothideomycetes</taxon>
        <taxon>Dothideomycetidae</taxon>
        <taxon>Mycosphaerellales</taxon>
        <taxon>Mycosphaerellaceae</taxon>
        <taxon>Cercospora</taxon>
    </lineage>
</organism>
<evidence type="ECO:0000313" key="5">
    <source>
        <dbReference type="Proteomes" id="UP001302367"/>
    </source>
</evidence>
<dbReference type="PANTHER" id="PTHR48228:SF4">
    <property type="entry name" value="BLR3030 PROTEIN"/>
    <property type="match status" value="1"/>
</dbReference>
<dbReference type="InterPro" id="IPR023606">
    <property type="entry name" value="CoA-Trfase_III_dom_1_sf"/>
</dbReference>
<evidence type="ECO:0000313" key="2">
    <source>
        <dbReference type="EMBL" id="PIA97561.1"/>
    </source>
</evidence>
<dbReference type="AlphaFoldDB" id="A0A2G5HYJ4"/>
<protein>
    <submittedName>
        <fullName evidence="2">Formyl-CoA:oxalate CoA-transferase</fullName>
    </submittedName>
</protein>